<feature type="compositionally biased region" description="Basic and acidic residues" evidence="1">
    <location>
        <begin position="29"/>
        <end position="39"/>
    </location>
</feature>
<dbReference type="InterPro" id="IPR050570">
    <property type="entry name" value="Cell_wall_metabolism_enzyme"/>
</dbReference>
<dbReference type="PANTHER" id="PTHR21666:SF274">
    <property type="entry name" value="STAGE IV SPORULATION PROTEIN FA"/>
    <property type="match status" value="1"/>
</dbReference>
<gene>
    <name evidence="4" type="ORF">ACFPQ4_07425</name>
</gene>
<dbReference type="Pfam" id="PF01551">
    <property type="entry name" value="Peptidase_M23"/>
    <property type="match status" value="1"/>
</dbReference>
<protein>
    <submittedName>
        <fullName evidence="4">Peptidoglycan DD-metalloendopeptidase family protein</fullName>
    </submittedName>
</protein>
<dbReference type="RefSeq" id="WP_378111149.1">
    <property type="nucleotide sequence ID" value="NZ_JBHSNC010000024.1"/>
</dbReference>
<dbReference type="CDD" id="cd12797">
    <property type="entry name" value="M23_peptidase"/>
    <property type="match status" value="1"/>
</dbReference>
<dbReference type="SUPFAM" id="SSF51261">
    <property type="entry name" value="Duplicated hybrid motif"/>
    <property type="match status" value="1"/>
</dbReference>
<proteinExistence type="predicted"/>
<dbReference type="PANTHER" id="PTHR21666">
    <property type="entry name" value="PEPTIDASE-RELATED"/>
    <property type="match status" value="1"/>
</dbReference>
<keyword evidence="5" id="KW-1185">Reference proteome</keyword>
<comment type="caution">
    <text evidence="4">The sequence shown here is derived from an EMBL/GenBank/DDBJ whole genome shotgun (WGS) entry which is preliminary data.</text>
</comment>
<feature type="domain" description="M23ase beta-sheet core" evidence="3">
    <location>
        <begin position="226"/>
        <end position="319"/>
    </location>
</feature>
<evidence type="ECO:0000259" key="3">
    <source>
        <dbReference type="Pfam" id="PF01551"/>
    </source>
</evidence>
<dbReference type="Gene3D" id="2.70.70.10">
    <property type="entry name" value="Glucose Permease (Domain IIA)"/>
    <property type="match status" value="1"/>
</dbReference>
<keyword evidence="2" id="KW-0812">Transmembrane</keyword>
<keyword evidence="2" id="KW-1133">Transmembrane helix</keyword>
<organism evidence="4 5">
    <name type="scientific">Cohnella yongneupensis</name>
    <dbReference type="NCBI Taxonomy" id="425006"/>
    <lineage>
        <taxon>Bacteria</taxon>
        <taxon>Bacillati</taxon>
        <taxon>Bacillota</taxon>
        <taxon>Bacilli</taxon>
        <taxon>Bacillales</taxon>
        <taxon>Paenibacillaceae</taxon>
        <taxon>Cohnella</taxon>
    </lineage>
</organism>
<evidence type="ECO:0000256" key="2">
    <source>
        <dbReference type="SAM" id="Phobius"/>
    </source>
</evidence>
<feature type="region of interest" description="Disordered" evidence="1">
    <location>
        <begin position="17"/>
        <end position="53"/>
    </location>
</feature>
<dbReference type="InterPro" id="IPR011055">
    <property type="entry name" value="Dup_hybrid_motif"/>
</dbReference>
<reference evidence="5" key="1">
    <citation type="journal article" date="2019" name="Int. J. Syst. Evol. Microbiol.">
        <title>The Global Catalogue of Microorganisms (GCM) 10K type strain sequencing project: providing services to taxonomists for standard genome sequencing and annotation.</title>
        <authorList>
            <consortium name="The Broad Institute Genomics Platform"/>
            <consortium name="The Broad Institute Genome Sequencing Center for Infectious Disease"/>
            <person name="Wu L."/>
            <person name="Ma J."/>
        </authorList>
    </citation>
    <scope>NUCLEOTIDE SEQUENCE [LARGE SCALE GENOMIC DNA]</scope>
    <source>
        <strain evidence="5">CGMCC 1.18578</strain>
    </source>
</reference>
<evidence type="ECO:0000313" key="4">
    <source>
        <dbReference type="EMBL" id="MFC5529277.1"/>
    </source>
</evidence>
<dbReference type="EMBL" id="JBHSNC010000024">
    <property type="protein sequence ID" value="MFC5529277.1"/>
    <property type="molecule type" value="Genomic_DNA"/>
</dbReference>
<sequence>MPIRNSVRDRRRERIQQLLDDMQANEDPVEARPEARERASIPPEPPITEDVLPPVIQPSYPSHGLVPMSPIMPSDEPDPELWWKEKQRTMKYDTNNWAGMKGLSPTSRAPDRNRAPGRSGLSPWARGMAVRIFIAGLLFAGAWGWLKYELPGSAEARAWMTDSVSNDMDFQAIEAWYSDTFGGSPSFLPFLREGDDTKEVAVTLNPEDTVVPVQGRIVQSYAQSGSGVKLAAPAGSDIVAVYAGRVLQVQAEEAGGLTILVQHPDSILSVYGNLQRATVKENDWVEAGEKLGELKSANGADGESTLYFAVQQNGKKLDPAEVVPFD</sequence>
<evidence type="ECO:0000256" key="1">
    <source>
        <dbReference type="SAM" id="MobiDB-lite"/>
    </source>
</evidence>
<accession>A0ABW0R0B0</accession>
<keyword evidence="2" id="KW-0472">Membrane</keyword>
<feature type="region of interest" description="Disordered" evidence="1">
    <location>
        <begin position="96"/>
        <end position="120"/>
    </location>
</feature>
<name>A0ABW0R0B0_9BACL</name>
<dbReference type="Proteomes" id="UP001596108">
    <property type="component" value="Unassembled WGS sequence"/>
</dbReference>
<evidence type="ECO:0000313" key="5">
    <source>
        <dbReference type="Proteomes" id="UP001596108"/>
    </source>
</evidence>
<feature type="transmembrane region" description="Helical" evidence="2">
    <location>
        <begin position="128"/>
        <end position="146"/>
    </location>
</feature>
<dbReference type="InterPro" id="IPR016047">
    <property type="entry name" value="M23ase_b-sheet_dom"/>
</dbReference>